<feature type="transmembrane region" description="Helical" evidence="5">
    <location>
        <begin position="372"/>
        <end position="391"/>
    </location>
</feature>
<dbReference type="PANTHER" id="PTHR10361">
    <property type="entry name" value="SODIUM-BILE ACID COTRANSPORTER"/>
    <property type="match status" value="1"/>
</dbReference>
<name>A0A1U7IR10_9CYAN</name>
<dbReference type="InterPro" id="IPR002657">
    <property type="entry name" value="BilAc:Na_symport/Acr3"/>
</dbReference>
<dbReference type="Proteomes" id="UP000185860">
    <property type="component" value="Unassembled WGS sequence"/>
</dbReference>
<dbReference type="Pfam" id="PF01758">
    <property type="entry name" value="SBF"/>
    <property type="match status" value="1"/>
</dbReference>
<dbReference type="Gene3D" id="1.20.1530.20">
    <property type="match status" value="1"/>
</dbReference>
<dbReference type="GO" id="GO:0016020">
    <property type="term" value="C:membrane"/>
    <property type="evidence" value="ECO:0007669"/>
    <property type="project" value="UniProtKB-SubCell"/>
</dbReference>
<feature type="transmembrane region" description="Helical" evidence="5">
    <location>
        <begin position="348"/>
        <end position="366"/>
    </location>
</feature>
<dbReference type="PANTHER" id="PTHR10361:SF28">
    <property type="entry name" value="P3 PROTEIN-RELATED"/>
    <property type="match status" value="1"/>
</dbReference>
<evidence type="ECO:0000256" key="3">
    <source>
        <dbReference type="ARBA" id="ARBA00022989"/>
    </source>
</evidence>
<protein>
    <recommendedName>
        <fullName evidence="8">Sodium dependent transporter</fullName>
    </recommendedName>
</protein>
<dbReference type="RefSeq" id="WP_073592494.1">
    <property type="nucleotide sequence ID" value="NZ_MRCE01000004.1"/>
</dbReference>
<evidence type="ECO:0000256" key="2">
    <source>
        <dbReference type="ARBA" id="ARBA00022692"/>
    </source>
</evidence>
<comment type="caution">
    <text evidence="6">The sequence shown here is derived from an EMBL/GenBank/DDBJ whole genome shotgun (WGS) entry which is preliminary data.</text>
</comment>
<gene>
    <name evidence="6" type="ORF">NIES2119_05875</name>
</gene>
<dbReference type="InterPro" id="IPR038770">
    <property type="entry name" value="Na+/solute_symporter_sf"/>
</dbReference>
<dbReference type="EMBL" id="MRCE01000004">
    <property type="protein sequence ID" value="OKH39772.1"/>
    <property type="molecule type" value="Genomic_DNA"/>
</dbReference>
<dbReference type="InterPro" id="IPR004710">
    <property type="entry name" value="Bilac:Na_transpt"/>
</dbReference>
<keyword evidence="3 5" id="KW-1133">Transmembrane helix</keyword>
<feature type="transmembrane region" description="Helical" evidence="5">
    <location>
        <begin position="400"/>
        <end position="419"/>
    </location>
</feature>
<sequence length="464" mass="50292">MILVGTLHSLTIASSAITNPDSAINQKACAQELIAQSPVPTSAQPTSITSPASSQIPTSDTALLFQNDRYAVRVFREGDRAYLNIYDKANQTQKLNKVPVSITPANNPKKDQTKYIATIGNQQFTVTINPQGFSKLIILQGGTVVYQQVSNQIEIARQIPGISDQSEPPNPTRELIGTLFSNYAKLTLFALMFSMGIHWTFEDVVWLWKQPSLLLRSLFSVFVAVPLFAILALFIPGLTVPERIGIGAMIACPGAPMIPFKSIKAGGNVKFVASLQFAVCVLAIFSIPLIAVILAQFYPNQAWLSPDEIAKQIFFAQVLPMGLGVLLAQYAPKVAEDLLEPMTKIAKFLLLLLAIVLLVVSLEKVVNAGFPAYLAMGSIAIASLACGHFLGGSHVENQTVLAYATVTRNAGLALLLVTLNFPNLDYVKGGIINTLITYALIAAIVSIPYTTWRKRNLVADEKSF</sequence>
<dbReference type="STRING" id="454136.NIES2119_05875"/>
<organism evidence="6 7">
    <name type="scientific">[Phormidium ambiguum] IAM M-71</name>
    <dbReference type="NCBI Taxonomy" id="454136"/>
    <lineage>
        <taxon>Bacteria</taxon>
        <taxon>Bacillati</taxon>
        <taxon>Cyanobacteriota</taxon>
        <taxon>Cyanophyceae</taxon>
        <taxon>Oscillatoriophycideae</taxon>
        <taxon>Aerosakkonematales</taxon>
        <taxon>Aerosakkonemataceae</taxon>
        <taxon>Floridanema</taxon>
    </lineage>
</organism>
<evidence type="ECO:0000313" key="6">
    <source>
        <dbReference type="EMBL" id="OKH39772.1"/>
    </source>
</evidence>
<keyword evidence="2 5" id="KW-0812">Transmembrane</keyword>
<feature type="transmembrane region" description="Helical" evidence="5">
    <location>
        <begin position="275"/>
        <end position="297"/>
    </location>
</feature>
<evidence type="ECO:0000256" key="4">
    <source>
        <dbReference type="ARBA" id="ARBA00023136"/>
    </source>
</evidence>
<feature type="transmembrane region" description="Helical" evidence="5">
    <location>
        <begin position="213"/>
        <end position="238"/>
    </location>
</feature>
<comment type="subcellular location">
    <subcellularLocation>
        <location evidence="1">Membrane</location>
        <topology evidence="1">Multi-pass membrane protein</topology>
    </subcellularLocation>
</comment>
<evidence type="ECO:0000256" key="5">
    <source>
        <dbReference type="SAM" id="Phobius"/>
    </source>
</evidence>
<evidence type="ECO:0000313" key="7">
    <source>
        <dbReference type="Proteomes" id="UP000185860"/>
    </source>
</evidence>
<feature type="transmembrane region" description="Helical" evidence="5">
    <location>
        <begin position="431"/>
        <end position="452"/>
    </location>
</feature>
<feature type="transmembrane region" description="Helical" evidence="5">
    <location>
        <begin position="309"/>
        <end position="328"/>
    </location>
</feature>
<proteinExistence type="predicted"/>
<feature type="transmembrane region" description="Helical" evidence="5">
    <location>
        <begin position="183"/>
        <end position="201"/>
    </location>
</feature>
<dbReference type="AlphaFoldDB" id="A0A1U7IR10"/>
<keyword evidence="4 5" id="KW-0472">Membrane</keyword>
<evidence type="ECO:0008006" key="8">
    <source>
        <dbReference type="Google" id="ProtNLM"/>
    </source>
</evidence>
<reference evidence="6 7" key="1">
    <citation type="submission" date="2016-11" db="EMBL/GenBank/DDBJ databases">
        <title>Draft Genome Sequences of Nine Cyanobacterial Strains from Diverse Habitats.</title>
        <authorList>
            <person name="Zhu T."/>
            <person name="Hou S."/>
            <person name="Lu X."/>
            <person name="Hess W.R."/>
        </authorList>
    </citation>
    <scope>NUCLEOTIDE SEQUENCE [LARGE SCALE GENOMIC DNA]</scope>
    <source>
        <strain evidence="6 7">IAM M-71</strain>
    </source>
</reference>
<evidence type="ECO:0000256" key="1">
    <source>
        <dbReference type="ARBA" id="ARBA00004141"/>
    </source>
</evidence>
<accession>A0A1U7IR10</accession>